<name>A0A517W0P0_9PLAN</name>
<reference evidence="4 5" key="1">
    <citation type="submission" date="2019-03" db="EMBL/GenBank/DDBJ databases">
        <title>Deep-cultivation of Planctomycetes and their phenomic and genomic characterization uncovers novel biology.</title>
        <authorList>
            <person name="Wiegand S."/>
            <person name="Jogler M."/>
            <person name="Boedeker C."/>
            <person name="Pinto D."/>
            <person name="Vollmers J."/>
            <person name="Rivas-Marin E."/>
            <person name="Kohn T."/>
            <person name="Peeters S.H."/>
            <person name="Heuer A."/>
            <person name="Rast P."/>
            <person name="Oberbeckmann S."/>
            <person name="Bunk B."/>
            <person name="Jeske O."/>
            <person name="Meyerdierks A."/>
            <person name="Storesund J.E."/>
            <person name="Kallscheuer N."/>
            <person name="Luecker S."/>
            <person name="Lage O.M."/>
            <person name="Pohl T."/>
            <person name="Merkel B.J."/>
            <person name="Hornburger P."/>
            <person name="Mueller R.-W."/>
            <person name="Bruemmer F."/>
            <person name="Labrenz M."/>
            <person name="Spormann A.M."/>
            <person name="Op den Camp H."/>
            <person name="Overmann J."/>
            <person name="Amann R."/>
            <person name="Jetten M.S.M."/>
            <person name="Mascher T."/>
            <person name="Medema M.H."/>
            <person name="Devos D.P."/>
            <person name="Kaster A.-K."/>
            <person name="Ovreas L."/>
            <person name="Rohde M."/>
            <person name="Galperin M.Y."/>
            <person name="Jogler C."/>
        </authorList>
    </citation>
    <scope>NUCLEOTIDE SEQUENCE [LARGE SCALE GENOMIC DNA]</scope>
    <source>
        <strain evidence="4 5">V144</strain>
    </source>
</reference>
<feature type="domain" description="Sulfatase N-terminal" evidence="3">
    <location>
        <begin position="49"/>
        <end position="387"/>
    </location>
</feature>
<dbReference type="PANTHER" id="PTHR43751:SF3">
    <property type="entry name" value="SULFATASE N-TERMINAL DOMAIN-CONTAINING PROTEIN"/>
    <property type="match status" value="1"/>
</dbReference>
<gene>
    <name evidence="4" type="primary">atsA_46</name>
    <name evidence="4" type="ORF">V144x_43330</name>
</gene>
<dbReference type="InterPro" id="IPR017850">
    <property type="entry name" value="Alkaline_phosphatase_core_sf"/>
</dbReference>
<feature type="region of interest" description="Disordered" evidence="1">
    <location>
        <begin position="475"/>
        <end position="505"/>
    </location>
</feature>
<dbReference type="GO" id="GO:0004065">
    <property type="term" value="F:arylsulfatase activity"/>
    <property type="evidence" value="ECO:0007669"/>
    <property type="project" value="UniProtKB-EC"/>
</dbReference>
<dbReference type="SUPFAM" id="SSF53649">
    <property type="entry name" value="Alkaline phosphatase-like"/>
    <property type="match status" value="1"/>
</dbReference>
<keyword evidence="2" id="KW-1133">Transmembrane helix</keyword>
<keyword evidence="4" id="KW-0378">Hydrolase</keyword>
<proteinExistence type="predicted"/>
<evidence type="ECO:0000259" key="3">
    <source>
        <dbReference type="Pfam" id="PF00884"/>
    </source>
</evidence>
<dbReference type="KEGG" id="gaw:V144x_43330"/>
<dbReference type="CDD" id="cd16145">
    <property type="entry name" value="ARS_like"/>
    <property type="match status" value="1"/>
</dbReference>
<evidence type="ECO:0000256" key="1">
    <source>
        <dbReference type="SAM" id="MobiDB-lite"/>
    </source>
</evidence>
<dbReference type="InterPro" id="IPR000917">
    <property type="entry name" value="Sulfatase_N"/>
</dbReference>
<dbReference type="Pfam" id="PF00884">
    <property type="entry name" value="Sulfatase"/>
    <property type="match status" value="1"/>
</dbReference>
<protein>
    <submittedName>
        <fullName evidence="4">Arylsulfatase</fullName>
        <ecNumber evidence="4">3.1.6.1</ecNumber>
    </submittedName>
</protein>
<dbReference type="InterPro" id="IPR052701">
    <property type="entry name" value="GAG_Ulvan_Degrading_Sulfatases"/>
</dbReference>
<keyword evidence="2" id="KW-0812">Transmembrane</keyword>
<sequence>MSQHNYSPIHFLFLKVIMIQIIRLTLLTIAVCFLFPVQTQLKAAPPEKPNIIFIMADDLGYGDLGCYGQKIIKTPRLDQMAAEGMKFTQMYAGCTVCAPSRCVLMTGLHMGHARVRGNTSVQENQSLKKDDITVAQVLKKAGYQTGLTGKWGIGEAGTAGVPNLKGFDFFYGYLNQHNAHNYYPSFLWRNNKKERLRNVIDPKSVNPAGIGGVATKKVDYSHDLIMNEALDFIDQNAKNPFFLYVALTIPHANNEAGRMVGDGQEVPDYGIYQNKDWSNPNKGQAAMITLMDAGVGQILDRLKKLGIDDNTVVMFTSDNGHHQEGRNDAKFFDANGPLRGMKRDLYEGGIRVPFIVRWPGTTPAGTVSDHIGYFGDLMATACELAHIPCPPDLDSVSFAPTIEGHPKKQKQHGFLFWEFYERGGKQAVRFGNWKAVRMPMFTGKTELYDLSKDLGEGNNVASQHPDLVDKIEEMMDQSHTPDPLWKPRGKLNKNQPAPGDGKPRF</sequence>
<dbReference type="Gene3D" id="3.30.1120.10">
    <property type="match status" value="1"/>
</dbReference>
<evidence type="ECO:0000313" key="5">
    <source>
        <dbReference type="Proteomes" id="UP000318704"/>
    </source>
</evidence>
<organism evidence="4 5">
    <name type="scientific">Gimesia aquarii</name>
    <dbReference type="NCBI Taxonomy" id="2527964"/>
    <lineage>
        <taxon>Bacteria</taxon>
        <taxon>Pseudomonadati</taxon>
        <taxon>Planctomycetota</taxon>
        <taxon>Planctomycetia</taxon>
        <taxon>Planctomycetales</taxon>
        <taxon>Planctomycetaceae</taxon>
        <taxon>Gimesia</taxon>
    </lineage>
</organism>
<evidence type="ECO:0000313" key="4">
    <source>
        <dbReference type="EMBL" id="QDT98824.1"/>
    </source>
</evidence>
<feature type="transmembrane region" description="Helical" evidence="2">
    <location>
        <begin position="12"/>
        <end position="37"/>
    </location>
</feature>
<dbReference type="Proteomes" id="UP000318704">
    <property type="component" value="Chromosome"/>
</dbReference>
<keyword evidence="2" id="KW-0472">Membrane</keyword>
<evidence type="ECO:0000256" key="2">
    <source>
        <dbReference type="SAM" id="Phobius"/>
    </source>
</evidence>
<dbReference type="EC" id="3.1.6.1" evidence="4"/>
<dbReference type="EMBL" id="CP037920">
    <property type="protein sequence ID" value="QDT98824.1"/>
    <property type="molecule type" value="Genomic_DNA"/>
</dbReference>
<dbReference type="Gene3D" id="3.40.720.10">
    <property type="entry name" value="Alkaline Phosphatase, subunit A"/>
    <property type="match status" value="1"/>
</dbReference>
<accession>A0A517W0P0</accession>
<dbReference type="AlphaFoldDB" id="A0A517W0P0"/>
<dbReference type="PANTHER" id="PTHR43751">
    <property type="entry name" value="SULFATASE"/>
    <property type="match status" value="1"/>
</dbReference>